<accession>A0A9P8ALW2</accession>
<dbReference type="GeneID" id="66103987"/>
<organism evidence="1 2">
    <name type="scientific">Guyanagaster necrorhizus</name>
    <dbReference type="NCBI Taxonomy" id="856835"/>
    <lineage>
        <taxon>Eukaryota</taxon>
        <taxon>Fungi</taxon>
        <taxon>Dikarya</taxon>
        <taxon>Basidiomycota</taxon>
        <taxon>Agaricomycotina</taxon>
        <taxon>Agaricomycetes</taxon>
        <taxon>Agaricomycetidae</taxon>
        <taxon>Agaricales</taxon>
        <taxon>Marasmiineae</taxon>
        <taxon>Physalacriaceae</taxon>
        <taxon>Guyanagaster</taxon>
    </lineage>
</organism>
<dbReference type="InterPro" id="IPR032466">
    <property type="entry name" value="Metal_Hydrolase"/>
</dbReference>
<dbReference type="OrthoDB" id="10432079at2759"/>
<dbReference type="RefSeq" id="XP_043033725.1">
    <property type="nucleotide sequence ID" value="XM_043181691.1"/>
</dbReference>
<evidence type="ECO:0000313" key="2">
    <source>
        <dbReference type="Proteomes" id="UP000812287"/>
    </source>
</evidence>
<dbReference type="Gene3D" id="3.20.20.140">
    <property type="entry name" value="Metal-dependent hydrolases"/>
    <property type="match status" value="1"/>
</dbReference>
<dbReference type="SUPFAM" id="SSF51556">
    <property type="entry name" value="Metallo-dependent hydrolases"/>
    <property type="match status" value="1"/>
</dbReference>
<comment type="caution">
    <text evidence="1">The sequence shown here is derived from an EMBL/GenBank/DDBJ whole genome shotgun (WGS) entry which is preliminary data.</text>
</comment>
<proteinExistence type="predicted"/>
<dbReference type="AlphaFoldDB" id="A0A9P8ALW2"/>
<dbReference type="Proteomes" id="UP000812287">
    <property type="component" value="Unassembled WGS sequence"/>
</dbReference>
<evidence type="ECO:0000313" key="1">
    <source>
        <dbReference type="EMBL" id="KAG7440225.1"/>
    </source>
</evidence>
<keyword evidence="2" id="KW-1185">Reference proteome</keyword>
<dbReference type="EMBL" id="MU250574">
    <property type="protein sequence ID" value="KAG7440225.1"/>
    <property type="molecule type" value="Genomic_DNA"/>
</dbReference>
<dbReference type="Pfam" id="PF01026">
    <property type="entry name" value="TatD_DNase"/>
    <property type="match status" value="1"/>
</dbReference>
<sequence length="124" mass="14015">MFALYRSKYPDGQYETVFDFVKGAYVGKGMETIVDVWREPEVFMRGTWKELADGKWEGIKYRFVNGVHPHEAKSFTLIVESEILTVLSHPSCVGLGKIGLDYHYTRSCCQTSSNSVRPSATGSH</sequence>
<reference evidence="1" key="1">
    <citation type="submission" date="2020-11" db="EMBL/GenBank/DDBJ databases">
        <title>Adaptations for nitrogen fixation in a non-lichenized fungal sporocarp promotes dispersal by wood-feeding termites.</title>
        <authorList>
            <consortium name="DOE Joint Genome Institute"/>
            <person name="Koch R.A."/>
            <person name="Yoon G."/>
            <person name="Arayal U."/>
            <person name="Lail K."/>
            <person name="Amirebrahimi M."/>
            <person name="Labutti K."/>
            <person name="Lipzen A."/>
            <person name="Riley R."/>
            <person name="Barry K."/>
            <person name="Henrissat B."/>
            <person name="Grigoriev I.V."/>
            <person name="Herr J.R."/>
            <person name="Aime M.C."/>
        </authorList>
    </citation>
    <scope>NUCLEOTIDE SEQUENCE</scope>
    <source>
        <strain evidence="1">MCA 3950</strain>
    </source>
</reference>
<name>A0A9P8ALW2_9AGAR</name>
<protein>
    <submittedName>
        <fullName evidence="1">Uncharacterized protein</fullName>
    </submittedName>
</protein>
<dbReference type="GO" id="GO:0016788">
    <property type="term" value="F:hydrolase activity, acting on ester bonds"/>
    <property type="evidence" value="ECO:0007669"/>
    <property type="project" value="InterPro"/>
</dbReference>
<dbReference type="InterPro" id="IPR001130">
    <property type="entry name" value="TatD-like"/>
</dbReference>
<gene>
    <name evidence="1" type="ORF">BT62DRAFT_632202</name>
</gene>